<keyword evidence="2" id="KW-1185">Reference proteome</keyword>
<proteinExistence type="predicted"/>
<comment type="caution">
    <text evidence="1">The sequence shown here is derived from an EMBL/GenBank/DDBJ whole genome shotgun (WGS) entry which is preliminary data.</text>
</comment>
<protein>
    <submittedName>
        <fullName evidence="1">Uncharacterized protein</fullName>
    </submittedName>
</protein>
<dbReference type="AlphaFoldDB" id="A0AAV4NWD1"/>
<name>A0AAV4NWD1_CAEEX</name>
<reference evidence="1 2" key="1">
    <citation type="submission" date="2021-06" db="EMBL/GenBank/DDBJ databases">
        <title>Caerostris extrusa draft genome.</title>
        <authorList>
            <person name="Kono N."/>
            <person name="Arakawa K."/>
        </authorList>
    </citation>
    <scope>NUCLEOTIDE SEQUENCE [LARGE SCALE GENOMIC DNA]</scope>
</reference>
<gene>
    <name evidence="1" type="ORF">CEXT_284121</name>
</gene>
<dbReference type="Proteomes" id="UP001054945">
    <property type="component" value="Unassembled WGS sequence"/>
</dbReference>
<sequence>MQRASLSTGLPTQVFSPSRLKQIQGPFLCLPDLDPLRTVGAVVPSHGTHSLSFLVFNFITTFCWRESCYLNYISTSSSLLT</sequence>
<accession>A0AAV4NWD1</accession>
<evidence type="ECO:0000313" key="1">
    <source>
        <dbReference type="EMBL" id="GIX89227.1"/>
    </source>
</evidence>
<evidence type="ECO:0000313" key="2">
    <source>
        <dbReference type="Proteomes" id="UP001054945"/>
    </source>
</evidence>
<organism evidence="1 2">
    <name type="scientific">Caerostris extrusa</name>
    <name type="common">Bark spider</name>
    <name type="synonym">Caerostris bankana</name>
    <dbReference type="NCBI Taxonomy" id="172846"/>
    <lineage>
        <taxon>Eukaryota</taxon>
        <taxon>Metazoa</taxon>
        <taxon>Ecdysozoa</taxon>
        <taxon>Arthropoda</taxon>
        <taxon>Chelicerata</taxon>
        <taxon>Arachnida</taxon>
        <taxon>Araneae</taxon>
        <taxon>Araneomorphae</taxon>
        <taxon>Entelegynae</taxon>
        <taxon>Araneoidea</taxon>
        <taxon>Araneidae</taxon>
        <taxon>Caerostris</taxon>
    </lineage>
</organism>
<dbReference type="EMBL" id="BPLR01021406">
    <property type="protein sequence ID" value="GIX89227.1"/>
    <property type="molecule type" value="Genomic_DNA"/>
</dbReference>